<protein>
    <recommendedName>
        <fullName evidence="3">RING-type domain-containing protein</fullName>
    </recommendedName>
</protein>
<proteinExistence type="predicted"/>
<dbReference type="SUPFAM" id="SSF57850">
    <property type="entry name" value="RING/U-box"/>
    <property type="match status" value="1"/>
</dbReference>
<dbReference type="EMBL" id="KV745069">
    <property type="protein sequence ID" value="OCK78296.1"/>
    <property type="molecule type" value="Genomic_DNA"/>
</dbReference>
<evidence type="ECO:0008006" key="3">
    <source>
        <dbReference type="Google" id="ProtNLM"/>
    </source>
</evidence>
<dbReference type="Gene3D" id="3.30.40.10">
    <property type="entry name" value="Zinc/RING finger domain, C3HC4 (zinc finger)"/>
    <property type="match status" value="1"/>
</dbReference>
<dbReference type="AlphaFoldDB" id="A0A8E2E6Y9"/>
<reference evidence="1 2" key="1">
    <citation type="journal article" date="2016" name="Nat. Commun.">
        <title>Ectomycorrhizal ecology is imprinted in the genome of the dominant symbiotic fungus Cenococcum geophilum.</title>
        <authorList>
            <consortium name="DOE Joint Genome Institute"/>
            <person name="Peter M."/>
            <person name="Kohler A."/>
            <person name="Ohm R.A."/>
            <person name="Kuo A."/>
            <person name="Krutzmann J."/>
            <person name="Morin E."/>
            <person name="Arend M."/>
            <person name="Barry K.W."/>
            <person name="Binder M."/>
            <person name="Choi C."/>
            <person name="Clum A."/>
            <person name="Copeland A."/>
            <person name="Grisel N."/>
            <person name="Haridas S."/>
            <person name="Kipfer T."/>
            <person name="LaButti K."/>
            <person name="Lindquist E."/>
            <person name="Lipzen A."/>
            <person name="Maire R."/>
            <person name="Meier B."/>
            <person name="Mihaltcheva S."/>
            <person name="Molinier V."/>
            <person name="Murat C."/>
            <person name="Poggeler S."/>
            <person name="Quandt C.A."/>
            <person name="Sperisen C."/>
            <person name="Tritt A."/>
            <person name="Tisserant E."/>
            <person name="Crous P.W."/>
            <person name="Henrissat B."/>
            <person name="Nehls U."/>
            <person name="Egli S."/>
            <person name="Spatafora J.W."/>
            <person name="Grigoriev I.V."/>
            <person name="Martin F.M."/>
        </authorList>
    </citation>
    <scope>NUCLEOTIDE SEQUENCE [LARGE SCALE GENOMIC DNA]</scope>
    <source>
        <strain evidence="1 2">CBS 459.81</strain>
    </source>
</reference>
<gene>
    <name evidence="1" type="ORF">K432DRAFT_97035</name>
</gene>
<dbReference type="Proteomes" id="UP000250266">
    <property type="component" value="Unassembled WGS sequence"/>
</dbReference>
<sequence length="153" mass="17604">MSPSTAAYIAHTFNYSHPSPLPTKEFFLQRALQIVSPWDQSFEPECTIYKEEYVHAEDAFEDMEAPVRIFSCNHFLGDRCLMIWLDSTPESWTRDIRHHNTCPYCTTILFAKPKHATAGIAYVALRILFKISSTKSLLLALVRYRAKLSTTVK</sequence>
<keyword evidence="2" id="KW-1185">Reference proteome</keyword>
<organism evidence="1 2">
    <name type="scientific">Lepidopterella palustris CBS 459.81</name>
    <dbReference type="NCBI Taxonomy" id="1314670"/>
    <lineage>
        <taxon>Eukaryota</taxon>
        <taxon>Fungi</taxon>
        <taxon>Dikarya</taxon>
        <taxon>Ascomycota</taxon>
        <taxon>Pezizomycotina</taxon>
        <taxon>Dothideomycetes</taxon>
        <taxon>Pleosporomycetidae</taxon>
        <taxon>Mytilinidiales</taxon>
        <taxon>Argynnaceae</taxon>
        <taxon>Lepidopterella</taxon>
    </lineage>
</organism>
<evidence type="ECO:0000313" key="2">
    <source>
        <dbReference type="Proteomes" id="UP000250266"/>
    </source>
</evidence>
<accession>A0A8E2E6Y9</accession>
<name>A0A8E2E6Y9_9PEZI</name>
<dbReference type="InterPro" id="IPR013083">
    <property type="entry name" value="Znf_RING/FYVE/PHD"/>
</dbReference>
<evidence type="ECO:0000313" key="1">
    <source>
        <dbReference type="EMBL" id="OCK78296.1"/>
    </source>
</evidence>